<dbReference type="AlphaFoldDB" id="A0A3B0CF93"/>
<evidence type="ECO:0000256" key="3">
    <source>
        <dbReference type="PIRSR" id="PIRSR607837-1"/>
    </source>
</evidence>
<dbReference type="PANTHER" id="PTHR37302">
    <property type="entry name" value="SLR1116 PROTEIN"/>
    <property type="match status" value="1"/>
</dbReference>
<dbReference type="PANTHER" id="PTHR37302:SF1">
    <property type="entry name" value="PROTEIN DINB"/>
    <property type="match status" value="1"/>
</dbReference>
<accession>A0A3B0CF93</accession>
<comment type="similarity">
    <text evidence="1">Belongs to the DinB family.</text>
</comment>
<dbReference type="Pfam" id="PF05163">
    <property type="entry name" value="DinB"/>
    <property type="match status" value="1"/>
</dbReference>
<comment type="caution">
    <text evidence="4">The sequence shown here is derived from an EMBL/GenBank/DDBJ whole genome shotgun (WGS) entry which is preliminary data.</text>
</comment>
<dbReference type="EMBL" id="RBAH01000009">
    <property type="protein sequence ID" value="RKN84293.1"/>
    <property type="molecule type" value="Genomic_DNA"/>
</dbReference>
<evidence type="ECO:0000256" key="2">
    <source>
        <dbReference type="ARBA" id="ARBA00022723"/>
    </source>
</evidence>
<keyword evidence="5" id="KW-1185">Reference proteome</keyword>
<dbReference type="RefSeq" id="WP_120748029.1">
    <property type="nucleotide sequence ID" value="NZ_RBAH01000009.1"/>
</dbReference>
<feature type="binding site" evidence="3">
    <location>
        <position position="130"/>
    </location>
    <ligand>
        <name>a divalent metal cation</name>
        <dbReference type="ChEBI" id="CHEBI:60240"/>
    </ligand>
</feature>
<dbReference type="Gene3D" id="1.20.120.450">
    <property type="entry name" value="dinb family like domain"/>
    <property type="match status" value="1"/>
</dbReference>
<evidence type="ECO:0000313" key="4">
    <source>
        <dbReference type="EMBL" id="RKN84293.1"/>
    </source>
</evidence>
<feature type="binding site" evidence="3">
    <location>
        <position position="48"/>
    </location>
    <ligand>
        <name>a divalent metal cation</name>
        <dbReference type="ChEBI" id="CHEBI:60240"/>
    </ligand>
</feature>
<feature type="binding site" evidence="3">
    <location>
        <position position="134"/>
    </location>
    <ligand>
        <name>a divalent metal cation</name>
        <dbReference type="ChEBI" id="CHEBI:60240"/>
    </ligand>
</feature>
<evidence type="ECO:0000256" key="1">
    <source>
        <dbReference type="ARBA" id="ARBA00008635"/>
    </source>
</evidence>
<dbReference type="InterPro" id="IPR007837">
    <property type="entry name" value="DinB"/>
</dbReference>
<proteinExistence type="inferred from homology"/>
<reference evidence="4 5" key="1">
    <citation type="journal article" date="2007" name="Int. J. Syst. Evol. Microbiol.">
        <title>Paenibacillus ginsengarvi sp. nov., isolated from soil from ginseng cultivation.</title>
        <authorList>
            <person name="Yoon M.H."/>
            <person name="Ten L.N."/>
            <person name="Im W.T."/>
        </authorList>
    </citation>
    <scope>NUCLEOTIDE SEQUENCE [LARGE SCALE GENOMIC DNA]</scope>
    <source>
        <strain evidence="4 5">KCTC 13059</strain>
    </source>
</reference>
<evidence type="ECO:0000313" key="5">
    <source>
        <dbReference type="Proteomes" id="UP000282311"/>
    </source>
</evidence>
<dbReference type="OrthoDB" id="9811413at2"/>
<dbReference type="Proteomes" id="UP000282311">
    <property type="component" value="Unassembled WGS sequence"/>
</dbReference>
<gene>
    <name evidence="4" type="ORF">D7M11_14950</name>
</gene>
<keyword evidence="2 3" id="KW-0479">Metal-binding</keyword>
<sequence>MNKPVIQLYEYNIWANDRVVDHLQSLPDEVFGQEVNMGFKSIAAVLRHLVSADEVWFERMKEGAGGLAPVAGDPYASAEEARLAMSALQSRIRKFLIAATDLDKIVTYKNAAGQQFQNSIAEIVQQTVNHGTYHRGNITTILRHLGHSGAQTDYIIYLRR</sequence>
<protein>
    <submittedName>
        <fullName evidence="4">DUF664 domain-containing protein</fullName>
    </submittedName>
</protein>
<dbReference type="InterPro" id="IPR034660">
    <property type="entry name" value="DinB/YfiT-like"/>
</dbReference>
<dbReference type="GO" id="GO:0046872">
    <property type="term" value="F:metal ion binding"/>
    <property type="evidence" value="ECO:0007669"/>
    <property type="project" value="UniProtKB-KW"/>
</dbReference>
<organism evidence="4 5">
    <name type="scientific">Paenibacillus ginsengarvi</name>
    <dbReference type="NCBI Taxonomy" id="400777"/>
    <lineage>
        <taxon>Bacteria</taxon>
        <taxon>Bacillati</taxon>
        <taxon>Bacillota</taxon>
        <taxon>Bacilli</taxon>
        <taxon>Bacillales</taxon>
        <taxon>Paenibacillaceae</taxon>
        <taxon>Paenibacillus</taxon>
    </lineage>
</organism>
<name>A0A3B0CF93_9BACL</name>
<dbReference type="SUPFAM" id="SSF109854">
    <property type="entry name" value="DinB/YfiT-like putative metalloenzymes"/>
    <property type="match status" value="1"/>
</dbReference>